<evidence type="ECO:0000313" key="7">
    <source>
        <dbReference type="Proteomes" id="UP000000591"/>
    </source>
</evidence>
<dbReference type="SUPFAM" id="SSF50978">
    <property type="entry name" value="WD40 repeat-like"/>
    <property type="match status" value="1"/>
</dbReference>
<dbReference type="Pfam" id="PF00400">
    <property type="entry name" value="WD40"/>
    <property type="match status" value="3"/>
</dbReference>
<evidence type="ECO:0000256" key="1">
    <source>
        <dbReference type="ARBA" id="ARBA00022574"/>
    </source>
</evidence>
<dbReference type="KEGG" id="ago:AGOS_AEL250C"/>
<evidence type="ECO:0000256" key="4">
    <source>
        <dbReference type="PROSITE-ProRule" id="PRU00221"/>
    </source>
</evidence>
<gene>
    <name evidence="6" type="ORF">AGOS_AEL250C</name>
</gene>
<name>Q758L1_EREGS</name>
<dbReference type="STRING" id="284811.Q758L1"/>
<dbReference type="GO" id="GO:0005737">
    <property type="term" value="C:cytoplasm"/>
    <property type="evidence" value="ECO:0000318"/>
    <property type="project" value="GO_Central"/>
</dbReference>
<dbReference type="eggNOG" id="KOG0264">
    <property type="taxonomic scope" value="Eukaryota"/>
</dbReference>
<feature type="domain" description="Histone-binding protein RBBP4-like N-terminal" evidence="5">
    <location>
        <begin position="24"/>
        <end position="90"/>
    </location>
</feature>
<dbReference type="RefSeq" id="NP_984611.1">
    <property type="nucleotide sequence ID" value="NM_209964.1"/>
</dbReference>
<proteinExistence type="predicted"/>
<dbReference type="GO" id="GO:0033698">
    <property type="term" value="C:Rpd3L complex"/>
    <property type="evidence" value="ECO:0000318"/>
    <property type="project" value="GO_Central"/>
</dbReference>
<dbReference type="AlphaFoldDB" id="Q758L1"/>
<protein>
    <submittedName>
        <fullName evidence="6">AEL250Cp</fullName>
    </submittedName>
</protein>
<reference evidence="6 7" key="1">
    <citation type="journal article" date="2004" name="Science">
        <title>The Ashbya gossypii genome as a tool for mapping the ancient Saccharomyces cerevisiae genome.</title>
        <authorList>
            <person name="Dietrich F.S."/>
            <person name="Voegeli S."/>
            <person name="Brachat S."/>
            <person name="Lerch A."/>
            <person name="Gates K."/>
            <person name="Steiner S."/>
            <person name="Mohr C."/>
            <person name="Pohlmann R."/>
            <person name="Luedi P."/>
            <person name="Choi S."/>
            <person name="Wing R.A."/>
            <person name="Flavier A."/>
            <person name="Gaffney T.D."/>
            <person name="Philippsen P."/>
        </authorList>
    </citation>
    <scope>NUCLEOTIDE SEQUENCE [LARGE SCALE GENOMIC DNA]</scope>
    <source>
        <strain evidence="7">ATCC 10895 / CBS 109.51 / FGSC 9923 / NRRL Y-1056</strain>
    </source>
</reference>
<dbReference type="InParanoid" id="Q758L1"/>
<dbReference type="SMART" id="SM00320">
    <property type="entry name" value="WD40"/>
    <property type="match status" value="6"/>
</dbReference>
<dbReference type="InterPro" id="IPR050459">
    <property type="entry name" value="WD_repeat_RBAP46/RBAP48/MSI1"/>
</dbReference>
<dbReference type="Proteomes" id="UP000000591">
    <property type="component" value="Chromosome V"/>
</dbReference>
<accession>Q758L1</accession>
<dbReference type="InterPro" id="IPR036322">
    <property type="entry name" value="WD40_repeat_dom_sf"/>
</dbReference>
<dbReference type="FunCoup" id="Q758L1">
    <property type="interactions" value="99"/>
</dbReference>
<dbReference type="EMBL" id="AE016818">
    <property type="protein sequence ID" value="AAS52435.1"/>
    <property type="molecule type" value="Genomic_DNA"/>
</dbReference>
<dbReference type="GO" id="GO:0006338">
    <property type="term" value="P:chromatin remodeling"/>
    <property type="evidence" value="ECO:0000318"/>
    <property type="project" value="GO_Central"/>
</dbReference>
<keyword evidence="1 4" id="KW-0853">WD repeat</keyword>
<keyword evidence="7" id="KW-1185">Reference proteome</keyword>
<evidence type="ECO:0000256" key="3">
    <source>
        <dbReference type="ARBA" id="ARBA00022853"/>
    </source>
</evidence>
<reference evidence="7" key="2">
    <citation type="journal article" date="2013" name="G3 (Bethesda)">
        <title>Genomes of Ashbya fungi isolated from insects reveal four mating-type loci, numerous translocations, lack of transposons, and distinct gene duplications.</title>
        <authorList>
            <person name="Dietrich F.S."/>
            <person name="Voegeli S."/>
            <person name="Kuo S."/>
            <person name="Philippsen P."/>
        </authorList>
    </citation>
    <scope>GENOME REANNOTATION</scope>
    <source>
        <strain evidence="7">ATCC 10895 / CBS 109.51 / FGSC 9923 / NRRL Y-1056</strain>
    </source>
</reference>
<dbReference type="OrthoDB" id="427795at2759"/>
<dbReference type="HOGENOM" id="CLU_020445_3_1_1"/>
<evidence type="ECO:0000313" key="6">
    <source>
        <dbReference type="EMBL" id="AAS52435.1"/>
    </source>
</evidence>
<sequence>MSVKFSAEEVPQVSSEISDELQQRYTNWKKNTKLLYDYLNTNSTKWPSLTCQFMPDLEVPTDKHRLLLSSFTSSQLPEDEAVYISELSTMRHVPWSSLNNFDMDEMEFKVDNQAKLPNKNLVETVRIQFPSGDCNRACYMPQNPDIIGAIASTGAVNIFDRTKHGTNRPKLLGSAASYEIQLNEPESLGDADSAEALSLAWNWQKAGIIASSYSNGLIKVWDITRYQKSQPTISNPELRILQDKAGTNDVSWMVHHSSILAACGESNTIGLLDTRAPDAFKPTKASPHTGGINALQFNYANDMLLCAADSNGGIALWDCRAFSKPLSVFNHGDSVSALQWNPNLPTIVATAGQGDGLIKIWDTSREPEDSLLFVHGGHMLGVNDIAWNYHDPWLMCSVANDNSVHVWKPAANLVQAK</sequence>
<dbReference type="Pfam" id="PF12265">
    <property type="entry name" value="CAF1C_H4-bd"/>
    <property type="match status" value="1"/>
</dbReference>
<dbReference type="GO" id="GO:0042393">
    <property type="term" value="F:histone binding"/>
    <property type="evidence" value="ECO:0000318"/>
    <property type="project" value="GO_Central"/>
</dbReference>
<dbReference type="PANTHER" id="PTHR22850">
    <property type="entry name" value="WD40 REPEAT FAMILY"/>
    <property type="match status" value="1"/>
</dbReference>
<dbReference type="Gene3D" id="2.130.10.10">
    <property type="entry name" value="YVTN repeat-like/Quinoprotein amine dehydrogenase"/>
    <property type="match status" value="1"/>
</dbReference>
<dbReference type="PROSITE" id="PS50294">
    <property type="entry name" value="WD_REPEATS_REGION"/>
    <property type="match status" value="1"/>
</dbReference>
<keyword evidence="3" id="KW-0156">Chromatin regulator</keyword>
<dbReference type="GO" id="GO:0070210">
    <property type="term" value="C:Rpd3L-Expanded complex"/>
    <property type="evidence" value="ECO:0000318"/>
    <property type="project" value="GO_Central"/>
</dbReference>
<evidence type="ECO:0000259" key="5">
    <source>
        <dbReference type="Pfam" id="PF12265"/>
    </source>
</evidence>
<feature type="repeat" description="WD" evidence="4">
    <location>
        <begin position="328"/>
        <end position="362"/>
    </location>
</feature>
<dbReference type="InterPro" id="IPR022052">
    <property type="entry name" value="Histone-bd_RBBP4-like_N"/>
</dbReference>
<keyword evidence="2" id="KW-0677">Repeat</keyword>
<organism evidence="6 7">
    <name type="scientific">Eremothecium gossypii (strain ATCC 10895 / CBS 109.51 / FGSC 9923 / NRRL Y-1056)</name>
    <name type="common">Yeast</name>
    <name type="synonym">Ashbya gossypii</name>
    <dbReference type="NCBI Taxonomy" id="284811"/>
    <lineage>
        <taxon>Eukaryota</taxon>
        <taxon>Fungi</taxon>
        <taxon>Dikarya</taxon>
        <taxon>Ascomycota</taxon>
        <taxon>Saccharomycotina</taxon>
        <taxon>Saccharomycetes</taxon>
        <taxon>Saccharomycetales</taxon>
        <taxon>Saccharomycetaceae</taxon>
        <taxon>Eremothecium</taxon>
    </lineage>
</organism>
<dbReference type="GO" id="GO:0005634">
    <property type="term" value="C:nucleus"/>
    <property type="evidence" value="ECO:0000318"/>
    <property type="project" value="GO_Central"/>
</dbReference>
<dbReference type="InterPro" id="IPR001680">
    <property type="entry name" value="WD40_rpt"/>
</dbReference>
<dbReference type="OMA" id="MPQNPDV"/>
<dbReference type="InterPro" id="IPR015943">
    <property type="entry name" value="WD40/YVTN_repeat-like_dom_sf"/>
</dbReference>
<evidence type="ECO:0000256" key="2">
    <source>
        <dbReference type="ARBA" id="ARBA00022737"/>
    </source>
</evidence>
<dbReference type="PROSITE" id="PS50082">
    <property type="entry name" value="WD_REPEATS_2"/>
    <property type="match status" value="1"/>
</dbReference>
<dbReference type="GeneID" id="4620793"/>
<dbReference type="GO" id="GO:0006355">
    <property type="term" value="P:regulation of DNA-templated transcription"/>
    <property type="evidence" value="ECO:0000318"/>
    <property type="project" value="GO_Central"/>
</dbReference>